<dbReference type="SUPFAM" id="SSF52540">
    <property type="entry name" value="P-loop containing nucleoside triphosphate hydrolases"/>
    <property type="match status" value="1"/>
</dbReference>
<gene>
    <name evidence="1" type="ORF">J2X05_001301</name>
</gene>
<dbReference type="InterPro" id="IPR027417">
    <property type="entry name" value="P-loop_NTPase"/>
</dbReference>
<reference evidence="1 2" key="1">
    <citation type="submission" date="2023-07" db="EMBL/GenBank/DDBJ databases">
        <title>Sorghum-associated microbial communities from plants grown in Nebraska, USA.</title>
        <authorList>
            <person name="Schachtman D."/>
        </authorList>
    </citation>
    <scope>NUCLEOTIDE SEQUENCE [LARGE SCALE GENOMIC DNA]</scope>
    <source>
        <strain evidence="1 2">BE190</strain>
    </source>
</reference>
<evidence type="ECO:0000313" key="2">
    <source>
        <dbReference type="Proteomes" id="UP001253595"/>
    </source>
</evidence>
<name>A0ABU1UVS3_9GAMM</name>
<dbReference type="Pfam" id="PF03846">
    <property type="entry name" value="SulA"/>
    <property type="match status" value="1"/>
</dbReference>
<dbReference type="EMBL" id="JAVDVX010000002">
    <property type="protein sequence ID" value="MDR7089295.1"/>
    <property type="molecule type" value="Genomic_DNA"/>
</dbReference>
<dbReference type="Proteomes" id="UP001253595">
    <property type="component" value="Unassembled WGS sequence"/>
</dbReference>
<organism evidence="1 2">
    <name type="scientific">Cellvibrio fibrivorans</name>
    <dbReference type="NCBI Taxonomy" id="126350"/>
    <lineage>
        <taxon>Bacteria</taxon>
        <taxon>Pseudomonadati</taxon>
        <taxon>Pseudomonadota</taxon>
        <taxon>Gammaproteobacteria</taxon>
        <taxon>Cellvibrionales</taxon>
        <taxon>Cellvibrionaceae</taxon>
        <taxon>Cellvibrio</taxon>
    </lineage>
</organism>
<accession>A0ABU1UVS3</accession>
<dbReference type="PIRSF" id="PIRSF003093">
    <property type="entry name" value="SulA"/>
    <property type="match status" value="1"/>
</dbReference>
<comment type="caution">
    <text evidence="1">The sequence shown here is derived from an EMBL/GenBank/DDBJ whole genome shotgun (WGS) entry which is preliminary data.</text>
</comment>
<dbReference type="RefSeq" id="WP_310070204.1">
    <property type="nucleotide sequence ID" value="NZ_JAVDVX010000002.1"/>
</dbReference>
<dbReference type="Gene3D" id="3.40.50.300">
    <property type="entry name" value="P-loop containing nucleotide triphosphate hydrolases"/>
    <property type="match status" value="1"/>
</dbReference>
<dbReference type="InterPro" id="IPR004596">
    <property type="entry name" value="Cell_div_suppressor_SulA"/>
</dbReference>
<keyword evidence="2" id="KW-1185">Reference proteome</keyword>
<sequence length="136" mass="14980">MTNIARVIPATTTTRQQPASGVTELVLTSDSPEQVALLLPMIAFLSNACSDRWITWIAPHNISRELLQSYGVNTRYIRVIHCQNPQTLLWITWEALSAGNSHTVISSPGKLTDKELTQLELAAKTGGCQGLLLRVR</sequence>
<evidence type="ECO:0000313" key="1">
    <source>
        <dbReference type="EMBL" id="MDR7089295.1"/>
    </source>
</evidence>
<protein>
    <submittedName>
        <fullName evidence="1">Cell division inhibitor SulA</fullName>
    </submittedName>
</protein>
<proteinExistence type="predicted"/>